<feature type="compositionally biased region" description="Low complexity" evidence="2">
    <location>
        <begin position="1158"/>
        <end position="1171"/>
    </location>
</feature>
<proteinExistence type="predicted"/>
<dbReference type="PROSITE" id="PS50846">
    <property type="entry name" value="HMA_2"/>
    <property type="match status" value="1"/>
</dbReference>
<dbReference type="SUPFAM" id="SSF52540">
    <property type="entry name" value="P-loop containing nucleoside triphosphate hydrolases"/>
    <property type="match status" value="1"/>
</dbReference>
<evidence type="ECO:0000313" key="4">
    <source>
        <dbReference type="EMBL" id="OKP12535.1"/>
    </source>
</evidence>
<dbReference type="PROSITE" id="PS01047">
    <property type="entry name" value="HMA_1"/>
    <property type="match status" value="1"/>
</dbReference>
<dbReference type="InterPro" id="IPR036163">
    <property type="entry name" value="HMA_dom_sf"/>
</dbReference>
<evidence type="ECO:0000256" key="2">
    <source>
        <dbReference type="SAM" id="MobiDB-lite"/>
    </source>
</evidence>
<accession>A0A1Q5UJ66</accession>
<keyword evidence="1" id="KW-0479">Metal-binding</keyword>
<feature type="region of interest" description="Disordered" evidence="2">
    <location>
        <begin position="1151"/>
        <end position="1177"/>
    </location>
</feature>
<dbReference type="SUPFAM" id="SSF53167">
    <property type="entry name" value="Purine and uridine phosphorylases"/>
    <property type="match status" value="1"/>
</dbReference>
<evidence type="ECO:0000313" key="5">
    <source>
        <dbReference type="Proteomes" id="UP000186955"/>
    </source>
</evidence>
<name>A0A1Q5UJ66_9EURO</name>
<dbReference type="InterPro" id="IPR053137">
    <property type="entry name" value="NLR-like"/>
</dbReference>
<protein>
    <recommendedName>
        <fullName evidence="3">HMA domain-containing protein</fullName>
    </recommendedName>
</protein>
<dbReference type="Gene3D" id="3.40.50.300">
    <property type="entry name" value="P-loop containing nucleotide triphosphate hydrolases"/>
    <property type="match status" value="1"/>
</dbReference>
<sequence length="2476" mass="273284">MSDPGGTYNPLPRKPGAGVPPNAPILSAIRTRFEDIDHQSYQNAHRVFPELPGERSATLSQVYASPGTPAIDIVFVHGLNGDPYKTWTTMSGCFWPRDLLPKMLSPILHRVLNYRYDTNGANDISGHARNLAEVLANDRKALIHSHELATDNYVQSNFVSTTGIIFLGMPSREDDLANWGSMLRSLNSAILFKKFAEEPPLLADSLSGSSAVLQRINRRFEEIKGNFRIISFYEARSTQRTETVSISTGSSIPMSPSICASAAIPEGVTISTGAPSSQGLLKPSDSANERGKKRSRLGTNLLKKLGLKTDKKEPEISSSREETLYEYHTVKTTFTVDGVSVPPDYLPGTESIGIHVNHTDICKFHDADSPGYKAVAEALLQCSLHASRTIAARGGHGRGARALGVSLGKSPGTREPDLATSSPQDASFITTMRRSLFSVSNIHCASCVAYVTEVLSEVPEVQDIDVSLLTHEVRVSHGISVQSEDLASALIHAAFEVYRVATYDDRGAIIYEVDTTSWNDIKERLQNSRENRHIANCDACQKEEAQQFPRNSTREPDLAPSSAMSKVQQLFVAPLAFRPNTVFVGMQVELETLHSRLFQSKDQGYDNRSVLISGIQGSGKTHLALQYAFTYRESYPGGIFWVCSSSYESACDGFKQIAQTAGLLGFTDAENSEDSEVQRSRCVSAVLEWLATREDWLLVFDGIELEEDDDDARVNFKRLIPRSPKGRIIYTSTDGTGPLLPQPYCIWLGPLQVEDACKLLYETLGIDTPTEEQVRRATTLVERCESLPLAIHALGRQIKAQGTSIETFDLNDKTDRLGIGVFHSIVNEMYRLQKRQALNLLHLLSFLDCHTPVRLIEFGCEALTAPDSADILTSPRAGEAPDLGTTIATLLTYALVERTNDTELPRSSPYSERNVPQFSEYALAKASGNAGLDDLDGLLSIEREILGLDVLRTHDVVQNFCREDVRLKDISQLEELQQKETIGKDQVGFYDTWLILTQGFLIKSYDTAQKTSDTLQGRPLGLRDLREYATHIANLTQLFEERNRRSSKPTPWYISKAQLSLRHLSRNIRLELELLRTAPLLKPTGRQASIFEKLPTLSSGTTTPRDDFDAIDFVMTERSVEGHVRSVVEHELDVTIGSESQYVSDRVFSAGPHSTLDTRTAPTAPTVPTSADPETEDSRTVYSDTLTMDGSIKEAYVNELAHELFKAVSTFRLDSTSMRRVADAMPGCLKAFSSRLGCTTSSEQIQRDVTVFIHKYRHEIAGAFNNSLEDSSTGTGSAADEDMPLNDKMKLWLSHYGDSIDDTPFHWDLEDGEAGPADILTLLLPIIEIGEESNPDAYPVMPGLQKYRECVLETPAYDWLIGDIQRHCLLEPSTPDVMADIGSAILQGLPSQLRFSRRESVPSYKMTYTLDWDLVSFIEDQEYSKDNAEALPLVITLTGSREAVQALTCSQYLHQTWPASAGAMLNVLQALLKNRPAEKATGNLPDGTNLVASFVSSDTSNISKVTFEVTGSAYSIAEIGEQLCWLGSALRSSPYPDQVAYCQPQVGKLRVVNDEGQSGKKQQATEFTTHISFAVKEKTVASGVHGECWHNLFRSGAIVEGFPISRRPEVGAVQGLEIPLPMMARLAQANSVNTFLGSAILKGFSAMLIPTENHEEVIVWHLVHNKNGDRISFLDSTVVPVEGVSASQLSQARHILGWCSNARHLAGTRDAAYAISGSHLPRLREDGLLSQAFIYNGQMIKGGAPFLVGYKDTPVHVSRGGYLRKLKWIIQKSVVLWDEEAKRGWLLNGASALLHLVRASIMHDTTGPFSSECLFKWESLEEATIDSKSTSEFSIAVLLNHKNRALPIYEGKDDHVKFEDRVEHFLNILEQIFDYQVHAAGPDGSGYSSKGIPRAHFEGWDFHDLATELDSLHPRLATFAAKGKAWVDFTRSIHAINLLGRDFGEILAPSNISCPHWASLPKDQYYLAAGISDLKMVLEYTGDLTTNPIRLSENLVWHNSEMVFESCGCAYGTGDHADITQVILPVSLSAESVGFIDAVNLAHDGAVVFGYNRNFQWRWGDTGDPEKDELSSDEQDQLTPTCEIENTNSNTISVGSESDVLDVSSSQIRSTSTDITIDSTVAATEPVHPRPLVRSYTKWQLETLKPEDYAVGIVCALPLELLAVRALFDQTHPDLPLSPADSNHYALGSMGRHKIVAACLPDGEYGTNSAADVASNLRRSFPYVKFCLLVGIGGGVPSSRNDIRLGDVVVSKPIGMSPGVIQYDMGKALENGEFEQSGFLQPPPRLVMTALSSLKSDPHLPQAPLQEYIQEIAACRKEYRYPGPEADRLFSSHYAHNSKHATCDPCSATYLTKRPSRADHLPQIHYGLIASGNRVMKDAKLRDRWSMERNVLCFEMEAAGVMNTVPCLVIRGICDYSDSHKNKRFQEYAAATAASYAKLLLSYMKDSSDLDGTAFRSIKEDQSLLGVFRRAFSFMG</sequence>
<evidence type="ECO:0000256" key="1">
    <source>
        <dbReference type="ARBA" id="ARBA00022723"/>
    </source>
</evidence>
<dbReference type="GO" id="GO:0043531">
    <property type="term" value="F:ADP binding"/>
    <property type="evidence" value="ECO:0007669"/>
    <property type="project" value="InterPro"/>
</dbReference>
<dbReference type="InterPro" id="IPR017969">
    <property type="entry name" value="Heavy-metal-associated_CS"/>
</dbReference>
<dbReference type="Pfam" id="PF01048">
    <property type="entry name" value="PNP_UDP_1"/>
    <property type="match status" value="1"/>
</dbReference>
<dbReference type="InterPro" id="IPR006121">
    <property type="entry name" value="HMA_dom"/>
</dbReference>
<dbReference type="Gene3D" id="3.30.70.100">
    <property type="match status" value="1"/>
</dbReference>
<dbReference type="InterPro" id="IPR035994">
    <property type="entry name" value="Nucleoside_phosphorylase_sf"/>
</dbReference>
<feature type="region of interest" description="Disordered" evidence="2">
    <location>
        <begin position="273"/>
        <end position="295"/>
    </location>
</feature>
<dbReference type="Pfam" id="PF00403">
    <property type="entry name" value="HMA"/>
    <property type="match status" value="1"/>
</dbReference>
<evidence type="ECO:0000259" key="3">
    <source>
        <dbReference type="PROSITE" id="PS50846"/>
    </source>
</evidence>
<reference evidence="4 5" key="1">
    <citation type="submission" date="2016-10" db="EMBL/GenBank/DDBJ databases">
        <title>Genome sequence of the ascomycete fungus Penicillium subrubescens.</title>
        <authorList>
            <person name="De Vries R.P."/>
            <person name="Peng M."/>
            <person name="Dilokpimol A."/>
            <person name="Hilden K."/>
            <person name="Makela M.R."/>
            <person name="Grigoriev I."/>
            <person name="Riley R."/>
            <person name="Granchi Z."/>
        </authorList>
    </citation>
    <scope>NUCLEOTIDE SEQUENCE [LARGE SCALE GENOMIC DNA]</scope>
    <source>
        <strain evidence="4 5">CBS 132785</strain>
    </source>
</reference>
<dbReference type="Proteomes" id="UP000186955">
    <property type="component" value="Unassembled WGS sequence"/>
</dbReference>
<dbReference type="PANTHER" id="PTHR46082:SF11">
    <property type="entry name" value="AAA+ ATPASE DOMAIN-CONTAINING PROTEIN-RELATED"/>
    <property type="match status" value="1"/>
</dbReference>
<dbReference type="STRING" id="1316194.A0A1Q5UJ66"/>
<organism evidence="4 5">
    <name type="scientific">Penicillium subrubescens</name>
    <dbReference type="NCBI Taxonomy" id="1316194"/>
    <lineage>
        <taxon>Eukaryota</taxon>
        <taxon>Fungi</taxon>
        <taxon>Dikarya</taxon>
        <taxon>Ascomycota</taxon>
        <taxon>Pezizomycotina</taxon>
        <taxon>Eurotiomycetes</taxon>
        <taxon>Eurotiomycetidae</taxon>
        <taxon>Eurotiales</taxon>
        <taxon>Aspergillaceae</taxon>
        <taxon>Penicillium</taxon>
    </lineage>
</organism>
<dbReference type="SUPFAM" id="SSF55008">
    <property type="entry name" value="HMA, heavy metal-associated domain"/>
    <property type="match status" value="1"/>
</dbReference>
<dbReference type="GO" id="GO:0003824">
    <property type="term" value="F:catalytic activity"/>
    <property type="evidence" value="ECO:0007669"/>
    <property type="project" value="InterPro"/>
</dbReference>
<dbReference type="EMBL" id="MNBE01000205">
    <property type="protein sequence ID" value="OKP12535.1"/>
    <property type="molecule type" value="Genomic_DNA"/>
</dbReference>
<comment type="caution">
    <text evidence="4">The sequence shown here is derived from an EMBL/GenBank/DDBJ whole genome shotgun (WGS) entry which is preliminary data.</text>
</comment>
<feature type="region of interest" description="Disordered" evidence="2">
    <location>
        <begin position="398"/>
        <end position="423"/>
    </location>
</feature>
<feature type="region of interest" description="Disordered" evidence="2">
    <location>
        <begin position="1"/>
        <end position="21"/>
    </location>
</feature>
<dbReference type="InterPro" id="IPR027417">
    <property type="entry name" value="P-loop_NTPase"/>
</dbReference>
<dbReference type="InterPro" id="IPR000845">
    <property type="entry name" value="Nucleoside_phosphorylase_d"/>
</dbReference>
<keyword evidence="5" id="KW-1185">Reference proteome</keyword>
<dbReference type="GO" id="GO:0009116">
    <property type="term" value="P:nucleoside metabolic process"/>
    <property type="evidence" value="ECO:0007669"/>
    <property type="project" value="InterPro"/>
</dbReference>
<gene>
    <name evidence="4" type="ORF">PENSUB_1901</name>
</gene>
<feature type="domain" description="HMA" evidence="3">
    <location>
        <begin position="433"/>
        <end position="498"/>
    </location>
</feature>
<dbReference type="CDD" id="cd00371">
    <property type="entry name" value="HMA"/>
    <property type="match status" value="1"/>
</dbReference>
<dbReference type="Gene3D" id="3.40.50.1580">
    <property type="entry name" value="Nucleoside phosphorylase domain"/>
    <property type="match status" value="1"/>
</dbReference>
<dbReference type="PANTHER" id="PTHR46082">
    <property type="entry name" value="ATP/GTP-BINDING PROTEIN-RELATED"/>
    <property type="match status" value="1"/>
</dbReference>
<dbReference type="GO" id="GO:0046872">
    <property type="term" value="F:metal ion binding"/>
    <property type="evidence" value="ECO:0007669"/>
    <property type="project" value="UniProtKB-KW"/>
</dbReference>